<keyword evidence="7" id="KW-1185">Reference proteome</keyword>
<dbReference type="AlphaFoldDB" id="A0A9Q0RDT2"/>
<feature type="repeat" description="FG-GAP" evidence="4">
    <location>
        <begin position="93"/>
        <end position="149"/>
    </location>
</feature>
<feature type="signal peptide" evidence="5">
    <location>
        <begin position="1"/>
        <end position="20"/>
    </location>
</feature>
<dbReference type="PROSITE" id="PS51470">
    <property type="entry name" value="FG_GAP"/>
    <property type="match status" value="1"/>
</dbReference>
<dbReference type="InterPro" id="IPR013517">
    <property type="entry name" value="FG-GAP"/>
</dbReference>
<evidence type="ECO:0000256" key="1">
    <source>
        <dbReference type="ARBA" id="ARBA00022729"/>
    </source>
</evidence>
<organism evidence="6 7">
    <name type="scientific">Anaeramoeba ignava</name>
    <name type="common">Anaerobic marine amoeba</name>
    <dbReference type="NCBI Taxonomy" id="1746090"/>
    <lineage>
        <taxon>Eukaryota</taxon>
        <taxon>Metamonada</taxon>
        <taxon>Anaeramoebidae</taxon>
        <taxon>Anaeramoeba</taxon>
    </lineage>
</organism>
<evidence type="ECO:0000313" key="7">
    <source>
        <dbReference type="Proteomes" id="UP001149090"/>
    </source>
</evidence>
<evidence type="ECO:0000256" key="2">
    <source>
        <dbReference type="ARBA" id="ARBA00022737"/>
    </source>
</evidence>
<keyword evidence="2" id="KW-0677">Repeat</keyword>
<dbReference type="Pfam" id="PF14312">
    <property type="entry name" value="FG-GAP_2"/>
    <property type="match status" value="6"/>
</dbReference>
<sequence length="410" mass="45592">MKQILLFQILLIFLITFLNSFQFKFKNENEFDWIQKQILIANDGKVGEIFGYSLDMKANYCVIGSPYSTVGNNSQQGKAYIYENNGTNWDLIQILIANDGKASDYFGTSVSISNDGKFILIGSPYAKVGNNSEQGKAYIFQNNGTNWNQKQILIANDGNTFDNFGLSISISNDDSLILIGSPYSNVGNNIQQGKAYIFQNNGTFWNQYQILIANDGKDYDFFAISVSISNDFALIGAYWADVGNNIQQGKAYIFQNNGTFWNQHQILIANDGGFDDQFGRSVSFSNDSSLILISAPNSNVGENEKQGKAYIFQNNGTFWNQKQILIANDGNTFDQFGLSISISNDSSLILIGSPYAPVFGNNTQGKAYIFQNNGTFWNQIQILIANDGEAGNFFGTNNIDQGKAYIFEPF</sequence>
<dbReference type="Proteomes" id="UP001149090">
    <property type="component" value="Unassembled WGS sequence"/>
</dbReference>
<reference evidence="6" key="1">
    <citation type="submission" date="2022-10" db="EMBL/GenBank/DDBJ databases">
        <title>Novel sulphate-reducing endosymbionts in the free-living metamonad Anaeramoeba.</title>
        <authorList>
            <person name="Jerlstrom-Hultqvist J."/>
            <person name="Cepicka I."/>
            <person name="Gallot-Lavallee L."/>
            <person name="Salas-Leiva D."/>
            <person name="Curtis B.A."/>
            <person name="Zahonova K."/>
            <person name="Pipaliya S."/>
            <person name="Dacks J."/>
            <person name="Roger A.J."/>
        </authorList>
    </citation>
    <scope>NUCLEOTIDE SEQUENCE</scope>
    <source>
        <strain evidence="6">BMAN</strain>
    </source>
</reference>
<keyword evidence="1 5" id="KW-0732">Signal</keyword>
<feature type="chain" id="PRO_5040311400" evidence="5">
    <location>
        <begin position="21"/>
        <end position="410"/>
    </location>
</feature>
<evidence type="ECO:0000256" key="3">
    <source>
        <dbReference type="ARBA" id="ARBA00023180"/>
    </source>
</evidence>
<keyword evidence="3" id="KW-0325">Glycoprotein</keyword>
<evidence type="ECO:0000256" key="5">
    <source>
        <dbReference type="SAM" id="SignalP"/>
    </source>
</evidence>
<proteinExistence type="predicted"/>
<dbReference type="OrthoDB" id="408439at2759"/>
<accession>A0A9Q0RDT2</accession>
<name>A0A9Q0RDT2_ANAIG</name>
<dbReference type="SUPFAM" id="SSF69318">
    <property type="entry name" value="Integrin alpha N-terminal domain"/>
    <property type="match status" value="1"/>
</dbReference>
<dbReference type="PANTHER" id="PTHR36220:SF1">
    <property type="entry name" value="GAMMA TUBULIN COMPLEX COMPONENT C-TERMINAL DOMAIN-CONTAINING PROTEIN"/>
    <property type="match status" value="1"/>
</dbReference>
<dbReference type="Gene3D" id="2.130.10.130">
    <property type="entry name" value="Integrin alpha, N-terminal"/>
    <property type="match status" value="3"/>
</dbReference>
<dbReference type="EMBL" id="JAPDFW010000061">
    <property type="protein sequence ID" value="KAJ5076434.1"/>
    <property type="molecule type" value="Genomic_DNA"/>
</dbReference>
<dbReference type="InterPro" id="IPR013519">
    <property type="entry name" value="Int_alpha_beta-p"/>
</dbReference>
<dbReference type="SMART" id="SM00191">
    <property type="entry name" value="Int_alpha"/>
    <property type="match status" value="6"/>
</dbReference>
<gene>
    <name evidence="6" type="ORF">M0811_06434</name>
</gene>
<evidence type="ECO:0000313" key="6">
    <source>
        <dbReference type="EMBL" id="KAJ5076434.1"/>
    </source>
</evidence>
<protein>
    <submittedName>
        <fullName evidence="6">Uncharacterized protein</fullName>
    </submittedName>
</protein>
<dbReference type="InterPro" id="IPR028994">
    <property type="entry name" value="Integrin_alpha_N"/>
</dbReference>
<comment type="caution">
    <text evidence="6">The sequence shown here is derived from an EMBL/GenBank/DDBJ whole genome shotgun (WGS) entry which is preliminary data.</text>
</comment>
<evidence type="ECO:0000256" key="4">
    <source>
        <dbReference type="PROSITE-ProRule" id="PRU00803"/>
    </source>
</evidence>
<dbReference type="PANTHER" id="PTHR36220">
    <property type="entry name" value="UNNAMED PRODUCT"/>
    <property type="match status" value="1"/>
</dbReference>